<comment type="caution">
    <text evidence="3">The sequence shown here is derived from an EMBL/GenBank/DDBJ whole genome shotgun (WGS) entry which is preliminary data.</text>
</comment>
<comment type="catalytic activity">
    <reaction evidence="1">
        <text>a long-chain fatty acyl-CoA + 2 NADPH + 2 H(+) = a long-chain primary fatty alcohol + 2 NADP(+) + CoA</text>
        <dbReference type="Rhea" id="RHEA:52716"/>
        <dbReference type="ChEBI" id="CHEBI:15378"/>
        <dbReference type="ChEBI" id="CHEBI:57287"/>
        <dbReference type="ChEBI" id="CHEBI:57783"/>
        <dbReference type="ChEBI" id="CHEBI:58349"/>
        <dbReference type="ChEBI" id="CHEBI:77396"/>
        <dbReference type="ChEBI" id="CHEBI:83139"/>
        <dbReference type="EC" id="1.2.1.84"/>
    </reaction>
</comment>
<gene>
    <name evidence="3" type="primary">wat</name>
    <name evidence="3" type="ORF">EVAR_86628_1</name>
</gene>
<dbReference type="AlphaFoldDB" id="A0A4C1Z5C2"/>
<dbReference type="SUPFAM" id="SSF51735">
    <property type="entry name" value="NAD(P)-binding Rossmann-fold domains"/>
    <property type="match status" value="1"/>
</dbReference>
<dbReference type="GO" id="GO:0080019">
    <property type="term" value="F:alcohol-forming very long-chain fatty acyl-CoA reductase activity"/>
    <property type="evidence" value="ECO:0007669"/>
    <property type="project" value="InterPro"/>
</dbReference>
<dbReference type="OrthoDB" id="429813at2759"/>
<proteinExistence type="inferred from homology"/>
<dbReference type="EMBL" id="BGZK01001557">
    <property type="protein sequence ID" value="GBP82274.1"/>
    <property type="molecule type" value="Genomic_DNA"/>
</dbReference>
<dbReference type="InterPro" id="IPR026055">
    <property type="entry name" value="FAR"/>
</dbReference>
<comment type="function">
    <text evidence="1">Catalyzes the reduction of fatty acyl-CoA to fatty alcohols.</text>
</comment>
<protein>
    <recommendedName>
        <fullName evidence="1">Fatty acyl-CoA reductase</fullName>
        <ecNumber evidence="1">1.2.1.84</ecNumber>
    </recommendedName>
</protein>
<organism evidence="3 4">
    <name type="scientific">Eumeta variegata</name>
    <name type="common">Bagworm moth</name>
    <name type="synonym">Eumeta japonica</name>
    <dbReference type="NCBI Taxonomy" id="151549"/>
    <lineage>
        <taxon>Eukaryota</taxon>
        <taxon>Metazoa</taxon>
        <taxon>Ecdysozoa</taxon>
        <taxon>Arthropoda</taxon>
        <taxon>Hexapoda</taxon>
        <taxon>Insecta</taxon>
        <taxon>Pterygota</taxon>
        <taxon>Neoptera</taxon>
        <taxon>Endopterygota</taxon>
        <taxon>Lepidoptera</taxon>
        <taxon>Glossata</taxon>
        <taxon>Ditrysia</taxon>
        <taxon>Tineoidea</taxon>
        <taxon>Psychidae</taxon>
        <taxon>Oiketicinae</taxon>
        <taxon>Eumeta</taxon>
    </lineage>
</organism>
<feature type="domain" description="Thioester reductase (TE)" evidence="2">
    <location>
        <begin position="84"/>
        <end position="292"/>
    </location>
</feature>
<dbReference type="InterPro" id="IPR036291">
    <property type="entry name" value="NAD(P)-bd_dom_sf"/>
</dbReference>
<evidence type="ECO:0000313" key="3">
    <source>
        <dbReference type="EMBL" id="GBP82274.1"/>
    </source>
</evidence>
<reference evidence="3 4" key="1">
    <citation type="journal article" date="2019" name="Commun. Biol.">
        <title>The bagworm genome reveals a unique fibroin gene that provides high tensile strength.</title>
        <authorList>
            <person name="Kono N."/>
            <person name="Nakamura H."/>
            <person name="Ohtoshi R."/>
            <person name="Tomita M."/>
            <person name="Numata K."/>
            <person name="Arakawa K."/>
        </authorList>
    </citation>
    <scope>NUCLEOTIDE SEQUENCE [LARGE SCALE GENOMIC DNA]</scope>
</reference>
<dbReference type="Pfam" id="PF07993">
    <property type="entry name" value="NAD_binding_4"/>
    <property type="match status" value="1"/>
</dbReference>
<sequence>MTQCQGYQGELCCTEVLIYLQWTSVGMDDGPSQSIEQRRLFYTRGNNMNRKKSTTQRKRRLEKAKLKRQENIDNKIFRYTHTHFQVHVIFHGAATVRFDETLKLAIEINIRGTKEMFLLAKSCTKLRAFIQVSTAYSNCVRSQIGEIFYDAPLPADKVIDLVDILDDELLEKFKKDLVGEHPNTYAYSKALAEDAVRQYSKDLPVAVVRPSIDLQRFKIAYQPFSLTLMLTQTRRLFSVISTASEPVTGWIDNFYGPTGIVVSAKLGLLHSLHCDPKKKADLVPGDYVVNVIIAAAWRTAREYSGNGEDAPSDPAPPIYNVVSSVDNPLTWRSYTDFAELYGLSCPSVQAIWCYAFYLIPNKWLNMFLCFLMHWIPAYIVDGALLLVGKKPIKKSAVSTSCPAAFIPSSVIHRIAGLKPKLYIDSYALGENQMLLSYSRIQAPLRTALKSKEIPHEEQRQTNYNEFEEGKISKQRNFSRGIEQLAEILGSVQKPRPCQSGELSILSDVPADWLLFKGCSLTLLKDVKEQPYVGNFYKNLNILAVNVLNAISILKQLKRMGPLEDENLIENYLGKLIPHCVTRWNDYNLLIEDRAESKLDKLAQFLMKEHSQAVRHSSGMPTMERCSRVTTLKRHPNQNTKNYGRTVAYTTTEEKRKNPSLCCSQYDTRQSAARSFKKLMSMRDGNGPSKLARVSNVYRKDIDAVHARGSTYPDVPVARWKLIKELQNDLTYFWSSPFLAHCIQDINAIRYENEYPEAAKAIVTCTHMDDY</sequence>
<dbReference type="PANTHER" id="PTHR11011">
    <property type="entry name" value="MALE STERILITY PROTEIN 2-RELATED"/>
    <property type="match status" value="1"/>
</dbReference>
<name>A0A4C1Z5C2_EUMVA</name>
<accession>A0A4C1Z5C2</accession>
<keyword evidence="1" id="KW-0443">Lipid metabolism</keyword>
<keyword evidence="1" id="KW-0560">Oxidoreductase</keyword>
<keyword evidence="1" id="KW-0521">NADP</keyword>
<dbReference type="Proteomes" id="UP000299102">
    <property type="component" value="Unassembled WGS sequence"/>
</dbReference>
<dbReference type="EC" id="1.2.1.84" evidence="1"/>
<dbReference type="STRING" id="151549.A0A4C1Z5C2"/>
<keyword evidence="4" id="KW-1185">Reference proteome</keyword>
<evidence type="ECO:0000313" key="4">
    <source>
        <dbReference type="Proteomes" id="UP000299102"/>
    </source>
</evidence>
<dbReference type="Gene3D" id="3.40.50.720">
    <property type="entry name" value="NAD(P)-binding Rossmann-like Domain"/>
    <property type="match status" value="1"/>
</dbReference>
<dbReference type="PANTHER" id="PTHR11011:SF60">
    <property type="entry name" value="FATTY ACYL-COA REDUCTASE-RELATED"/>
    <property type="match status" value="1"/>
</dbReference>
<dbReference type="InterPro" id="IPR013120">
    <property type="entry name" value="FAR_NAD-bd"/>
</dbReference>
<keyword evidence="1" id="KW-0444">Lipid biosynthesis</keyword>
<comment type="similarity">
    <text evidence="1">Belongs to the fatty acyl-CoA reductase family.</text>
</comment>
<evidence type="ECO:0000259" key="2">
    <source>
        <dbReference type="Pfam" id="PF07993"/>
    </source>
</evidence>
<dbReference type="GO" id="GO:0035336">
    <property type="term" value="P:long-chain fatty-acyl-CoA metabolic process"/>
    <property type="evidence" value="ECO:0007669"/>
    <property type="project" value="TreeGrafter"/>
</dbReference>
<dbReference type="GO" id="GO:0005777">
    <property type="term" value="C:peroxisome"/>
    <property type="evidence" value="ECO:0007669"/>
    <property type="project" value="TreeGrafter"/>
</dbReference>
<evidence type="ECO:0000256" key="1">
    <source>
        <dbReference type="RuleBase" id="RU363097"/>
    </source>
</evidence>
<dbReference type="GO" id="GO:0102965">
    <property type="term" value="F:alcohol-forming long-chain fatty acyl-CoA reductase activity"/>
    <property type="evidence" value="ECO:0007669"/>
    <property type="project" value="UniProtKB-EC"/>
</dbReference>